<name>I4HHJ6_MICAE</name>
<comment type="caution">
    <text evidence="2">The sequence shown here is derived from an EMBL/GenBank/DDBJ whole genome shotgun (WGS) entry which is preliminary data.</text>
</comment>
<dbReference type="HOGENOM" id="CLU_1459734_0_0_3"/>
<organism evidence="2 3">
    <name type="scientific">Microcystis aeruginosa PCC 9809</name>
    <dbReference type="NCBI Taxonomy" id="1160285"/>
    <lineage>
        <taxon>Bacteria</taxon>
        <taxon>Bacillati</taxon>
        <taxon>Cyanobacteriota</taxon>
        <taxon>Cyanophyceae</taxon>
        <taxon>Oscillatoriophycideae</taxon>
        <taxon>Chroococcales</taxon>
        <taxon>Microcystaceae</taxon>
        <taxon>Microcystis</taxon>
    </lineage>
</organism>
<evidence type="ECO:0008006" key="4">
    <source>
        <dbReference type="Google" id="ProtNLM"/>
    </source>
</evidence>
<gene>
    <name evidence="2" type="ORF">MICAH_1260013</name>
</gene>
<proteinExistence type="predicted"/>
<dbReference type="EMBL" id="CAIO01000031">
    <property type="protein sequence ID" value="CCI21520.1"/>
    <property type="molecule type" value="Genomic_DNA"/>
</dbReference>
<feature type="chain" id="PRO_5003690053" description="PEP-CTERM protein-sorting domain-containing protein" evidence="1">
    <location>
        <begin position="31"/>
        <end position="191"/>
    </location>
</feature>
<evidence type="ECO:0000313" key="3">
    <source>
        <dbReference type="Proteomes" id="UP000004775"/>
    </source>
</evidence>
<accession>I4HHJ6</accession>
<keyword evidence="1" id="KW-0732">Signal</keyword>
<dbReference type="NCBIfam" id="TIGR02595">
    <property type="entry name" value="PEP_CTERM"/>
    <property type="match status" value="1"/>
</dbReference>
<evidence type="ECO:0000256" key="1">
    <source>
        <dbReference type="SAM" id="SignalP"/>
    </source>
</evidence>
<feature type="signal peptide" evidence="1">
    <location>
        <begin position="1"/>
        <end position="30"/>
    </location>
</feature>
<dbReference type="AlphaFoldDB" id="I4HHJ6"/>
<sequence length="191" mass="19218">MSSMPLKSSLCYSVALATVATATLAPVASAATFNFSYTSSAGTITATVDGTLQLDNNTVFVSSISNTTFNGSPAPALPFIGSYLDSILAGVVVTGQAVLSLDGAGLDFVACNTTNCIDGFGFLPPNAILGNTTDLFASGSAYGSTLPELFVLANYSLTPAGTTTVPEPATVLGLLSVAGVGLLCKGRKLEK</sequence>
<protein>
    <recommendedName>
        <fullName evidence="4">PEP-CTERM protein-sorting domain-containing protein</fullName>
    </recommendedName>
</protein>
<reference evidence="2 3" key="1">
    <citation type="submission" date="2012-04" db="EMBL/GenBank/DDBJ databases">
        <authorList>
            <person name="Genoscope - CEA"/>
        </authorList>
    </citation>
    <scope>NUCLEOTIDE SEQUENCE [LARGE SCALE GENOMIC DNA]</scope>
    <source>
        <strain evidence="2 3">9809</strain>
    </source>
</reference>
<evidence type="ECO:0000313" key="2">
    <source>
        <dbReference type="EMBL" id="CCI21520.1"/>
    </source>
</evidence>
<dbReference type="InterPro" id="IPR013424">
    <property type="entry name" value="Ice-binding_C"/>
</dbReference>
<dbReference type="Proteomes" id="UP000004775">
    <property type="component" value="Unassembled WGS sequence"/>
</dbReference>